<evidence type="ECO:0000256" key="3">
    <source>
        <dbReference type="ARBA" id="ARBA00022679"/>
    </source>
</evidence>
<name>A0A8J2WIY5_9CRUS</name>
<evidence type="ECO:0000256" key="6">
    <source>
        <dbReference type="ARBA" id="ARBA00023098"/>
    </source>
</evidence>
<dbReference type="Pfam" id="PF01553">
    <property type="entry name" value="Acyltransferase"/>
    <property type="match status" value="1"/>
</dbReference>
<evidence type="ECO:0000256" key="13">
    <source>
        <dbReference type="RuleBase" id="RU365062"/>
    </source>
</evidence>
<comment type="subcellular location">
    <subcellularLocation>
        <location evidence="1">Mitochondrion inner membrane</location>
        <topology evidence="1">Peripheral membrane protein</topology>
        <orientation evidence="1">Intermembrane side</orientation>
    </subcellularLocation>
    <subcellularLocation>
        <location evidence="10">Mitochondrion outer membrane</location>
        <topology evidence="10">Peripheral membrane protein</topology>
        <orientation evidence="10">Intermembrane side</orientation>
    </subcellularLocation>
</comment>
<keyword evidence="6" id="KW-0443">Lipid metabolism</keyword>
<dbReference type="GO" id="GO:0047184">
    <property type="term" value="F:1-acylglycerophosphocholine O-acyltransferase activity"/>
    <property type="evidence" value="ECO:0007669"/>
    <property type="project" value="TreeGrafter"/>
</dbReference>
<protein>
    <recommendedName>
        <fullName evidence="13">Tafazzin family protein</fullName>
    </recommendedName>
</protein>
<dbReference type="GO" id="GO:0035965">
    <property type="term" value="P:cardiolipin acyl-chain remodeling"/>
    <property type="evidence" value="ECO:0007669"/>
    <property type="project" value="TreeGrafter"/>
</dbReference>
<dbReference type="InterPro" id="IPR002123">
    <property type="entry name" value="Plipid/glycerol_acylTrfase"/>
</dbReference>
<keyword evidence="7" id="KW-0496">Mitochondrion</keyword>
<keyword evidence="3" id="KW-0808">Transferase</keyword>
<keyword evidence="13" id="KW-1133">Transmembrane helix</keyword>
<evidence type="ECO:0000256" key="8">
    <source>
        <dbReference type="ARBA" id="ARBA00023136"/>
    </source>
</evidence>
<evidence type="ECO:0000256" key="4">
    <source>
        <dbReference type="ARBA" id="ARBA00022787"/>
    </source>
</evidence>
<evidence type="ECO:0000256" key="10">
    <source>
        <dbReference type="ARBA" id="ARBA00024323"/>
    </source>
</evidence>
<evidence type="ECO:0000256" key="9">
    <source>
        <dbReference type="ARBA" id="ARBA00023315"/>
    </source>
</evidence>
<dbReference type="GO" id="GO:0007007">
    <property type="term" value="P:inner mitochondrial membrane organization"/>
    <property type="evidence" value="ECO:0007669"/>
    <property type="project" value="TreeGrafter"/>
</dbReference>
<sequence>MKDLVPWPFPHSLNGFLWRLSSRFIISAVGFIGKFILSNSTPYVMNSTRVVNRHILVDTLDSRPFHVPVITVANHTSCFDDPGLWSILPIRHVFNVDIIRWSLTAHNICFTNNVHSQFFARGKCVPVIRGGGVYQRAMDYCIQKLNEGHWVHVFPEGRVNMDNSFIRFKWGVGRLIAESKVMPIIIPFWHCGMDQVLPNEYPYRFQWGKQVLVNFGQPIDLKEVMQQAKDMNADDEKLRKMITDKIQDEMMILKDQTESMYSKLKKTS</sequence>
<keyword evidence="4" id="KW-1000">Mitochondrion outer membrane</keyword>
<dbReference type="InterPro" id="IPR000872">
    <property type="entry name" value="Tafazzin"/>
</dbReference>
<dbReference type="AlphaFoldDB" id="A0A8J2WIY5"/>
<organism evidence="15 16">
    <name type="scientific">Daphnia galeata</name>
    <dbReference type="NCBI Taxonomy" id="27404"/>
    <lineage>
        <taxon>Eukaryota</taxon>
        <taxon>Metazoa</taxon>
        <taxon>Ecdysozoa</taxon>
        <taxon>Arthropoda</taxon>
        <taxon>Crustacea</taxon>
        <taxon>Branchiopoda</taxon>
        <taxon>Diplostraca</taxon>
        <taxon>Cladocera</taxon>
        <taxon>Anomopoda</taxon>
        <taxon>Daphniidae</taxon>
        <taxon>Daphnia</taxon>
    </lineage>
</organism>
<dbReference type="GO" id="GO:0005743">
    <property type="term" value="C:mitochondrial inner membrane"/>
    <property type="evidence" value="ECO:0007669"/>
    <property type="project" value="UniProtKB-SubCell"/>
</dbReference>
<dbReference type="SMART" id="SM00563">
    <property type="entry name" value="PlsC"/>
    <property type="match status" value="1"/>
</dbReference>
<evidence type="ECO:0000256" key="7">
    <source>
        <dbReference type="ARBA" id="ARBA00023128"/>
    </source>
</evidence>
<evidence type="ECO:0000256" key="1">
    <source>
        <dbReference type="ARBA" id="ARBA00004137"/>
    </source>
</evidence>
<evidence type="ECO:0000256" key="2">
    <source>
        <dbReference type="ARBA" id="ARBA00010524"/>
    </source>
</evidence>
<reference evidence="15" key="1">
    <citation type="submission" date="2021-11" db="EMBL/GenBank/DDBJ databases">
        <authorList>
            <person name="Schell T."/>
        </authorList>
    </citation>
    <scope>NUCLEOTIDE SEQUENCE</scope>
    <source>
        <strain evidence="15">M5</strain>
    </source>
</reference>
<dbReference type="SUPFAM" id="SSF69593">
    <property type="entry name" value="Glycerol-3-phosphate (1)-acyltransferase"/>
    <property type="match status" value="1"/>
</dbReference>
<keyword evidence="9" id="KW-0012">Acyltransferase</keyword>
<feature type="domain" description="Phospholipid/glycerol acyltransferase" evidence="14">
    <location>
        <begin position="69"/>
        <end position="193"/>
    </location>
</feature>
<accession>A0A8J2WIY5</accession>
<evidence type="ECO:0000313" key="16">
    <source>
        <dbReference type="Proteomes" id="UP000789390"/>
    </source>
</evidence>
<evidence type="ECO:0000256" key="5">
    <source>
        <dbReference type="ARBA" id="ARBA00022792"/>
    </source>
</evidence>
<dbReference type="GO" id="GO:0005741">
    <property type="term" value="C:mitochondrial outer membrane"/>
    <property type="evidence" value="ECO:0007669"/>
    <property type="project" value="UniProtKB-SubCell"/>
</dbReference>
<dbReference type="CDD" id="cd07989">
    <property type="entry name" value="LPLAT_AGPAT-like"/>
    <property type="match status" value="1"/>
</dbReference>
<dbReference type="PANTHER" id="PTHR12497:SF0">
    <property type="entry name" value="TAFAZZIN"/>
    <property type="match status" value="1"/>
</dbReference>
<dbReference type="EMBL" id="CAKKLH010000112">
    <property type="protein sequence ID" value="CAH0103609.1"/>
    <property type="molecule type" value="Genomic_DNA"/>
</dbReference>
<evidence type="ECO:0000313" key="15">
    <source>
        <dbReference type="EMBL" id="CAH0103609.1"/>
    </source>
</evidence>
<keyword evidence="16" id="KW-1185">Reference proteome</keyword>
<keyword evidence="13" id="KW-0812">Transmembrane</keyword>
<comment type="similarity">
    <text evidence="2 13">Belongs to the taffazin family.</text>
</comment>
<dbReference type="PRINTS" id="PR00979">
    <property type="entry name" value="TAFAZZIN"/>
</dbReference>
<evidence type="ECO:0000259" key="14">
    <source>
        <dbReference type="SMART" id="SM00563"/>
    </source>
</evidence>
<evidence type="ECO:0000256" key="11">
    <source>
        <dbReference type="ARBA" id="ARBA00047906"/>
    </source>
</evidence>
<dbReference type="OrthoDB" id="193467at2759"/>
<proteinExistence type="inferred from homology"/>
<gene>
    <name evidence="15" type="ORF">DGAL_LOCUS6191</name>
</gene>
<comment type="catalytic activity">
    <reaction evidence="11">
        <text>1'-[1,2-diacyl-sn-glycero-3-phospho],3'-[1-acyl-sn-glycero-3-phospho]-glycerol + a 1,2-diacyl-sn-glycero-3-phosphocholine = a cardiolipin + a 1-acyl-sn-glycero-3-phosphocholine</text>
        <dbReference type="Rhea" id="RHEA:33731"/>
        <dbReference type="ChEBI" id="CHEBI:57643"/>
        <dbReference type="ChEBI" id="CHEBI:58168"/>
        <dbReference type="ChEBI" id="CHEBI:62237"/>
        <dbReference type="ChEBI" id="CHEBI:64743"/>
    </reaction>
    <physiologicalReaction direction="left-to-right" evidence="11">
        <dbReference type="Rhea" id="RHEA:33732"/>
    </physiologicalReaction>
    <physiologicalReaction direction="right-to-left" evidence="11">
        <dbReference type="Rhea" id="RHEA:33733"/>
    </physiologicalReaction>
</comment>
<dbReference type="Proteomes" id="UP000789390">
    <property type="component" value="Unassembled WGS sequence"/>
</dbReference>
<comment type="catalytic activity">
    <reaction evidence="12">
        <text>1,2-di-(9Z-octadecenoyl)-sn-glycero-3-phosphocholine + 1-hexadecanoyl-sn-glycero-3-phosphocholine = 1-hexadecanoyl-2-(9Z-octadecenoyl)-sn-glycero-3-phosphocholine + 1-(9Z-octadecenoyl)-sn-glycero-3-phosphocholine</text>
        <dbReference type="Rhea" id="RHEA:43816"/>
        <dbReference type="ChEBI" id="CHEBI:28610"/>
        <dbReference type="ChEBI" id="CHEBI:72998"/>
        <dbReference type="ChEBI" id="CHEBI:73001"/>
        <dbReference type="ChEBI" id="CHEBI:74669"/>
    </reaction>
    <physiologicalReaction direction="left-to-right" evidence="12">
        <dbReference type="Rhea" id="RHEA:43817"/>
    </physiologicalReaction>
    <physiologicalReaction direction="right-to-left" evidence="12">
        <dbReference type="Rhea" id="RHEA:43818"/>
    </physiologicalReaction>
</comment>
<feature type="transmembrane region" description="Helical" evidence="13">
    <location>
        <begin position="20"/>
        <end position="37"/>
    </location>
</feature>
<dbReference type="PANTHER" id="PTHR12497">
    <property type="entry name" value="TAZ PROTEIN TAFAZZIN"/>
    <property type="match status" value="1"/>
</dbReference>
<keyword evidence="5" id="KW-0999">Mitochondrion inner membrane</keyword>
<keyword evidence="8 13" id="KW-0472">Membrane</keyword>
<evidence type="ECO:0000256" key="12">
    <source>
        <dbReference type="ARBA" id="ARBA00049543"/>
    </source>
</evidence>
<comment type="caution">
    <text evidence="15">The sequence shown here is derived from an EMBL/GenBank/DDBJ whole genome shotgun (WGS) entry which is preliminary data.</text>
</comment>